<name>B1VSR6_STRGG</name>
<reference evidence="3" key="1">
    <citation type="journal article" date="2008" name="J. Bacteriol.">
        <title>Genome sequence of the streptomycin-producing microorganism Streptomyces griseus IFO 13350.</title>
        <authorList>
            <person name="Ohnishi Y."/>
            <person name="Ishikawa J."/>
            <person name="Hara H."/>
            <person name="Suzuki H."/>
            <person name="Ikenoya M."/>
            <person name="Ikeda H."/>
            <person name="Yamashita A."/>
            <person name="Hattori M."/>
            <person name="Horinouchi S."/>
        </authorList>
    </citation>
    <scope>NUCLEOTIDE SEQUENCE [LARGE SCALE GENOMIC DNA]</scope>
    <source>
        <strain evidence="3">JCM 4626 / NBRC 13350</strain>
    </source>
</reference>
<accession>B1VSR6</accession>
<sequence length="421" mass="44107">MLIVPVPGAARLRMDVEDAVGSRRWREASGPADTDLLIVAGTPGPEMRTVLARVWELVPAPRVRIDLDTQASPGDIGRYLDEVPGRLADPLRARDEARTAARRQAADDVHGHRPGGPARGGAPAAAAVRTRLDEERQLLGGDGGPDREEPARDGEHEGHGGHAERGEHGGHAGHSEHAEHGGREGHAGHGETGGHGGHHGHHHMDMPLQGGLGMADVAEDRDGLALDVLNLPLGPVLPDWPAGLVLDVVMQGDVIASAEARFLDGARVPRGAGEFGPVVGDLDVTARVLAVAGWPGPAARARALRDRVRRGAVREEVENELTALVRRVRGSRTLRLMLRGPGGDRKADVAGLLESRLSRIEAHAAGRPTGEPDEPGRPSVRELGGRLAGAEWAAARLLIAALDPHPGPTARHASAGAGPAE</sequence>
<dbReference type="Proteomes" id="UP000001685">
    <property type="component" value="Chromosome"/>
</dbReference>
<dbReference type="eggNOG" id="ENOG5032VZ3">
    <property type="taxonomic scope" value="Bacteria"/>
</dbReference>
<evidence type="ECO:0000256" key="1">
    <source>
        <dbReference type="SAM" id="MobiDB-lite"/>
    </source>
</evidence>
<dbReference type="KEGG" id="sgr:SGR_791"/>
<dbReference type="HOGENOM" id="CLU_033151_0_0_11"/>
<gene>
    <name evidence="2" type="ordered locus">SGR_791</name>
</gene>
<evidence type="ECO:0000313" key="2">
    <source>
        <dbReference type="EMBL" id="BAG17620.1"/>
    </source>
</evidence>
<dbReference type="EMBL" id="AP009493">
    <property type="protein sequence ID" value="BAG17620.1"/>
    <property type="molecule type" value="Genomic_DNA"/>
</dbReference>
<feature type="compositionally biased region" description="Basic and acidic residues" evidence="1">
    <location>
        <begin position="374"/>
        <end position="384"/>
    </location>
</feature>
<proteinExistence type="predicted"/>
<dbReference type="SUPFAM" id="SSF56770">
    <property type="entry name" value="HydA/Nqo6-like"/>
    <property type="match status" value="1"/>
</dbReference>
<evidence type="ECO:0000313" key="3">
    <source>
        <dbReference type="Proteomes" id="UP000001685"/>
    </source>
</evidence>
<organism evidence="2 3">
    <name type="scientific">Streptomyces griseus subsp. griseus (strain JCM 4626 / CBS 651.72 / NBRC 13350 / KCC S-0626 / ISP 5235)</name>
    <dbReference type="NCBI Taxonomy" id="455632"/>
    <lineage>
        <taxon>Bacteria</taxon>
        <taxon>Bacillati</taxon>
        <taxon>Actinomycetota</taxon>
        <taxon>Actinomycetes</taxon>
        <taxon>Kitasatosporales</taxon>
        <taxon>Streptomycetaceae</taxon>
        <taxon>Streptomyces</taxon>
    </lineage>
</organism>
<feature type="compositionally biased region" description="Basic and acidic residues" evidence="1">
    <location>
        <begin position="94"/>
        <end position="111"/>
    </location>
</feature>
<feature type="region of interest" description="Disordered" evidence="1">
    <location>
        <begin position="94"/>
        <end position="213"/>
    </location>
</feature>
<dbReference type="AlphaFoldDB" id="B1VSR6"/>
<feature type="region of interest" description="Disordered" evidence="1">
    <location>
        <begin position="361"/>
        <end position="384"/>
    </location>
</feature>
<feature type="compositionally biased region" description="Basic and acidic residues" evidence="1">
    <location>
        <begin position="144"/>
        <end position="189"/>
    </location>
</feature>
<protein>
    <submittedName>
        <fullName evidence="2">Uncharacterized protein</fullName>
    </submittedName>
</protein>